<name>A0ABQ7UFG2_SOLTU</name>
<protein>
    <submittedName>
        <fullName evidence="1">Uncharacterized protein</fullName>
    </submittedName>
</protein>
<dbReference type="Proteomes" id="UP000826656">
    <property type="component" value="Unassembled WGS sequence"/>
</dbReference>
<organism evidence="1 2">
    <name type="scientific">Solanum tuberosum</name>
    <name type="common">Potato</name>
    <dbReference type="NCBI Taxonomy" id="4113"/>
    <lineage>
        <taxon>Eukaryota</taxon>
        <taxon>Viridiplantae</taxon>
        <taxon>Streptophyta</taxon>
        <taxon>Embryophyta</taxon>
        <taxon>Tracheophyta</taxon>
        <taxon>Spermatophyta</taxon>
        <taxon>Magnoliopsida</taxon>
        <taxon>eudicotyledons</taxon>
        <taxon>Gunneridae</taxon>
        <taxon>Pentapetalae</taxon>
        <taxon>asterids</taxon>
        <taxon>lamiids</taxon>
        <taxon>Solanales</taxon>
        <taxon>Solanaceae</taxon>
        <taxon>Solanoideae</taxon>
        <taxon>Solaneae</taxon>
        <taxon>Solanum</taxon>
    </lineage>
</organism>
<dbReference type="EMBL" id="JAIVGD010000019">
    <property type="protein sequence ID" value="KAH0748323.1"/>
    <property type="molecule type" value="Genomic_DNA"/>
</dbReference>
<evidence type="ECO:0000313" key="1">
    <source>
        <dbReference type="EMBL" id="KAH0748323.1"/>
    </source>
</evidence>
<evidence type="ECO:0000313" key="2">
    <source>
        <dbReference type="Proteomes" id="UP000826656"/>
    </source>
</evidence>
<keyword evidence="2" id="KW-1185">Reference proteome</keyword>
<gene>
    <name evidence="1" type="ORF">KY290_027555</name>
</gene>
<proteinExistence type="predicted"/>
<reference evidence="1 2" key="1">
    <citation type="journal article" date="2021" name="bioRxiv">
        <title>Chromosome-scale and haplotype-resolved genome assembly of a tetraploid potato cultivar.</title>
        <authorList>
            <person name="Sun H."/>
            <person name="Jiao W.-B."/>
            <person name="Krause K."/>
            <person name="Campoy J.A."/>
            <person name="Goel M."/>
            <person name="Folz-Donahue K."/>
            <person name="Kukat C."/>
            <person name="Huettel B."/>
            <person name="Schneeberger K."/>
        </authorList>
    </citation>
    <scope>NUCLEOTIDE SEQUENCE [LARGE SCALE GENOMIC DNA]</scope>
    <source>
        <strain evidence="1">SolTubOtavaFocal</strain>
        <tissue evidence="1">Leaves</tissue>
    </source>
</reference>
<comment type="caution">
    <text evidence="1">The sequence shown here is derived from an EMBL/GenBank/DDBJ whole genome shotgun (WGS) entry which is preliminary data.</text>
</comment>
<sequence>MNEEKDLNLDGKYANGGFIIRTGPGCLIELIKFDMGGLSWLPFDRARMKFLTLEGKDENVRKNLEEYPSPESIEAAVADITTRSFLEWRWFRRHLPISDLACSLATPA</sequence>
<accession>A0ABQ7UFG2</accession>